<keyword evidence="6 9" id="KW-0560">Oxidoreductase</keyword>
<dbReference type="PROSITE" id="PS00198">
    <property type="entry name" value="4FE4S_FER_1"/>
    <property type="match status" value="1"/>
</dbReference>
<dbReference type="InterPro" id="IPR013542">
    <property type="entry name" value="QueG_DUF1730"/>
</dbReference>
<feature type="binding site" evidence="9">
    <location>
        <position position="241"/>
    </location>
    <ligand>
        <name>[4Fe-4S] cluster</name>
        <dbReference type="ChEBI" id="CHEBI:49883"/>
        <label>2</label>
    </ligand>
</feature>
<dbReference type="RefSeq" id="WP_091653501.1">
    <property type="nucleotide sequence ID" value="NZ_FOVW01000005.1"/>
</dbReference>
<feature type="binding site" evidence="9">
    <location>
        <position position="216"/>
    </location>
    <ligand>
        <name>cob(II)alamin</name>
        <dbReference type="ChEBI" id="CHEBI:16304"/>
    </ligand>
</feature>
<feature type="active site" description="Proton donor" evidence="9">
    <location>
        <position position="133"/>
    </location>
</feature>
<dbReference type="GO" id="GO:0008616">
    <property type="term" value="P:tRNA queuosine(34) biosynthetic process"/>
    <property type="evidence" value="ECO:0007669"/>
    <property type="project" value="UniProtKB-UniRule"/>
</dbReference>
<feature type="domain" description="4Fe-4S ferredoxin-type" evidence="10">
    <location>
        <begin position="179"/>
        <end position="208"/>
    </location>
</feature>
<evidence type="ECO:0000256" key="8">
    <source>
        <dbReference type="ARBA" id="ARBA00023014"/>
    </source>
</evidence>
<dbReference type="STRING" id="226506.SAMN04488519_105233"/>
<evidence type="ECO:0000256" key="2">
    <source>
        <dbReference type="ARBA" id="ARBA00022490"/>
    </source>
</evidence>
<comment type="subunit">
    <text evidence="9">Monomer.</text>
</comment>
<feature type="binding site" evidence="9">
    <location>
        <position position="214"/>
    </location>
    <ligand>
        <name>[4Fe-4S] cluster</name>
        <dbReference type="ChEBI" id="CHEBI:49883"/>
        <label>2</label>
    </ligand>
</feature>
<feature type="binding site" evidence="9">
    <location>
        <position position="223"/>
    </location>
    <ligand>
        <name>tRNA</name>
        <dbReference type="ChEBI" id="CHEBI:17843"/>
    </ligand>
</feature>
<evidence type="ECO:0000256" key="7">
    <source>
        <dbReference type="ARBA" id="ARBA00023004"/>
    </source>
</evidence>
<evidence type="ECO:0000256" key="4">
    <source>
        <dbReference type="ARBA" id="ARBA00022723"/>
    </source>
</evidence>
<dbReference type="EC" id="1.17.99.6" evidence="9"/>
<evidence type="ECO:0000256" key="6">
    <source>
        <dbReference type="ARBA" id="ARBA00023002"/>
    </source>
</evidence>
<dbReference type="FunFam" id="3.30.70.20:FF:000037">
    <property type="entry name" value="Epoxyqueuosine reductase"/>
    <property type="match status" value="1"/>
</dbReference>
<dbReference type="Gene3D" id="3.30.70.20">
    <property type="match status" value="1"/>
</dbReference>
<keyword evidence="9" id="KW-0170">Cobalt</keyword>
<feature type="binding site" evidence="9">
    <location>
        <position position="244"/>
    </location>
    <ligand>
        <name>[4Fe-4S] cluster</name>
        <dbReference type="ChEBI" id="CHEBI:49883"/>
        <label>2</label>
    </ligand>
</feature>
<keyword evidence="3 9" id="KW-0819">tRNA processing</keyword>
<feature type="binding site" evidence="9">
    <location>
        <position position="198"/>
    </location>
    <ligand>
        <name>[4Fe-4S] cluster</name>
        <dbReference type="ChEBI" id="CHEBI:49883"/>
        <label>2</label>
    </ligand>
</feature>
<evidence type="ECO:0000256" key="1">
    <source>
        <dbReference type="ARBA" id="ARBA00022485"/>
    </source>
</evidence>
<reference evidence="12" key="1">
    <citation type="submission" date="2016-10" db="EMBL/GenBank/DDBJ databases">
        <authorList>
            <person name="Varghese N."/>
            <person name="Submissions S."/>
        </authorList>
    </citation>
    <scope>NUCLEOTIDE SEQUENCE [LARGE SCALE GENOMIC DNA]</scope>
    <source>
        <strain evidence="12">DSM 15282</strain>
    </source>
</reference>
<feature type="binding site" evidence="9">
    <location>
        <position position="191"/>
    </location>
    <ligand>
        <name>[4Fe-4S] cluster</name>
        <dbReference type="ChEBI" id="CHEBI:49883"/>
        <label>1</label>
    </ligand>
</feature>
<comment type="cofactor">
    <cofactor evidence="9">
        <name>cob(II)alamin</name>
        <dbReference type="ChEBI" id="CHEBI:16304"/>
    </cofactor>
</comment>
<comment type="function">
    <text evidence="9">Catalyzes the conversion of epoxyqueuosine (oQ) to queuosine (Q), which is a hypermodified base found in the wobble positions of tRNA(Asp), tRNA(Asn), tRNA(His) and tRNA(Tyr).</text>
</comment>
<gene>
    <name evidence="9" type="primary">queG</name>
    <name evidence="11" type="ORF">SAMN04488519_105233</name>
</gene>
<organism evidence="11 12">
    <name type="scientific">Algoriphagus ornithinivorans</name>
    <dbReference type="NCBI Taxonomy" id="226506"/>
    <lineage>
        <taxon>Bacteria</taxon>
        <taxon>Pseudomonadati</taxon>
        <taxon>Bacteroidota</taxon>
        <taxon>Cytophagia</taxon>
        <taxon>Cytophagales</taxon>
        <taxon>Cyclobacteriaceae</taxon>
        <taxon>Algoriphagus</taxon>
    </lineage>
</organism>
<dbReference type="NCBIfam" id="TIGR00276">
    <property type="entry name" value="tRNA epoxyqueuosine(34) reductase QueG"/>
    <property type="match status" value="1"/>
</dbReference>
<feature type="binding site" evidence="9">
    <location>
        <position position="168"/>
    </location>
    <ligand>
        <name>cob(II)alamin</name>
        <dbReference type="ChEBI" id="CHEBI:16304"/>
    </ligand>
</feature>
<comment type="cofactor">
    <cofactor evidence="9">
        <name>[4Fe-4S] cluster</name>
        <dbReference type="ChEBI" id="CHEBI:49883"/>
    </cofactor>
    <text evidence="9">Binds 2 [4Fe-4S] clusters per monomer.</text>
</comment>
<keyword evidence="2 9" id="KW-0963">Cytoplasm</keyword>
<keyword evidence="9" id="KW-0846">Cobalamin</keyword>
<comment type="caution">
    <text evidence="9">Lacks conserved residue(s) required for the propagation of feature annotation.</text>
</comment>
<proteinExistence type="inferred from homology"/>
<feature type="binding site" evidence="9">
    <location>
        <position position="154"/>
    </location>
    <ligand>
        <name>cob(II)alamin</name>
        <dbReference type="ChEBI" id="CHEBI:16304"/>
    </ligand>
</feature>
<dbReference type="EMBL" id="FOVW01000005">
    <property type="protein sequence ID" value="SFO31721.1"/>
    <property type="molecule type" value="Genomic_DNA"/>
</dbReference>
<dbReference type="GO" id="GO:0031419">
    <property type="term" value="F:cobalamin binding"/>
    <property type="evidence" value="ECO:0007669"/>
    <property type="project" value="UniProtKB-KW"/>
</dbReference>
<dbReference type="SUPFAM" id="SSF46548">
    <property type="entry name" value="alpha-helical ferredoxin"/>
    <property type="match status" value="1"/>
</dbReference>
<feature type="binding site" evidence="9">
    <location>
        <position position="188"/>
    </location>
    <ligand>
        <name>[4Fe-4S] cluster</name>
        <dbReference type="ChEBI" id="CHEBI:49883"/>
        <label>1</label>
    </ligand>
</feature>
<feature type="binding site" evidence="9">
    <location>
        <position position="133"/>
    </location>
    <ligand>
        <name>cob(II)alamin</name>
        <dbReference type="ChEBI" id="CHEBI:16304"/>
    </ligand>
</feature>
<evidence type="ECO:0000313" key="12">
    <source>
        <dbReference type="Proteomes" id="UP000199564"/>
    </source>
</evidence>
<protein>
    <recommendedName>
        <fullName evidence="9">Epoxyqueuosine reductase</fullName>
        <ecNumber evidence="9">1.17.99.6</ecNumber>
    </recommendedName>
    <alternativeName>
        <fullName evidence="9">Queuosine biosynthesis protein QueG</fullName>
    </alternativeName>
</protein>
<sequence length="313" mass="36076">MSPSFKYAQFIKSTAKHLGFDFCGIAKAEFLEEEAPRLEEWLNRNYQGQMAYLANHFDKRLDPTKLVPSAKTVISLIYNYYPEHKLPEKPEDIKLAKYAYGEDYHFVIKDKLKTFLEILRREIGEIEGRVFVDSAPVMERQWAHKAGLGWVGKNSLLLNRKMGSFFFLAELIIDLEVVPDVPLAKDYCGTCTACIDACPTDAIVQPGVVDGSRCISYLTIELKEAIPSEFKGKMENWAFGCDICQDVCPWNRFSKPHQEPKFDPHSDLKDYSKKDWIEMTEETFQKVFKKSPLKRTKFAGLKRNLEFIQSKPS</sequence>
<dbReference type="HAMAP" id="MF_00916">
    <property type="entry name" value="QueG"/>
    <property type="match status" value="1"/>
</dbReference>
<comment type="catalytic activity">
    <reaction evidence="9">
        <text>epoxyqueuosine(34) in tRNA + AH2 = queuosine(34) in tRNA + A + H2O</text>
        <dbReference type="Rhea" id="RHEA:32159"/>
        <dbReference type="Rhea" id="RHEA-COMP:18571"/>
        <dbReference type="Rhea" id="RHEA-COMP:18582"/>
        <dbReference type="ChEBI" id="CHEBI:13193"/>
        <dbReference type="ChEBI" id="CHEBI:15377"/>
        <dbReference type="ChEBI" id="CHEBI:17499"/>
        <dbReference type="ChEBI" id="CHEBI:194431"/>
        <dbReference type="ChEBI" id="CHEBI:194443"/>
        <dbReference type="EC" id="1.17.99.6"/>
    </reaction>
</comment>
<dbReference type="InterPro" id="IPR017896">
    <property type="entry name" value="4Fe4S_Fe-S-bd"/>
</dbReference>
<name>A0A1I5G8A7_9BACT</name>
<keyword evidence="12" id="KW-1185">Reference proteome</keyword>
<dbReference type="PANTHER" id="PTHR30002:SF4">
    <property type="entry name" value="EPOXYQUEUOSINE REDUCTASE"/>
    <property type="match status" value="1"/>
</dbReference>
<feature type="binding site" evidence="9">
    <location>
        <position position="248"/>
    </location>
    <ligand>
        <name>[4Fe-4S] cluster</name>
        <dbReference type="ChEBI" id="CHEBI:49883"/>
        <label>1</label>
    </ligand>
</feature>
<dbReference type="InterPro" id="IPR017900">
    <property type="entry name" value="4Fe4S_Fe_S_CS"/>
</dbReference>
<keyword evidence="1 9" id="KW-0004">4Fe-4S</keyword>
<evidence type="ECO:0000259" key="10">
    <source>
        <dbReference type="PROSITE" id="PS51379"/>
    </source>
</evidence>
<dbReference type="Proteomes" id="UP000199564">
    <property type="component" value="Unassembled WGS sequence"/>
</dbReference>
<dbReference type="InterPro" id="IPR004453">
    <property type="entry name" value="QueG"/>
</dbReference>
<evidence type="ECO:0000256" key="5">
    <source>
        <dbReference type="ARBA" id="ARBA00022785"/>
    </source>
</evidence>
<dbReference type="GO" id="GO:0052693">
    <property type="term" value="F:epoxyqueuosine reductase activity"/>
    <property type="evidence" value="ECO:0007669"/>
    <property type="project" value="UniProtKB-UniRule"/>
</dbReference>
<dbReference type="PROSITE" id="PS51379">
    <property type="entry name" value="4FE4S_FER_2"/>
    <property type="match status" value="1"/>
</dbReference>
<dbReference type="PANTHER" id="PTHR30002">
    <property type="entry name" value="EPOXYQUEUOSINE REDUCTASE"/>
    <property type="match status" value="1"/>
</dbReference>
<feature type="binding site" evidence="9">
    <location>
        <position position="157"/>
    </location>
    <ligand>
        <name>cob(II)alamin</name>
        <dbReference type="ChEBI" id="CHEBI:16304"/>
    </ligand>
</feature>
<evidence type="ECO:0000256" key="3">
    <source>
        <dbReference type="ARBA" id="ARBA00022694"/>
    </source>
</evidence>
<dbReference type="UniPathway" id="UPA00392"/>
<comment type="similarity">
    <text evidence="9">Belongs to the QueG family.</text>
</comment>
<dbReference type="GO" id="GO:0005737">
    <property type="term" value="C:cytoplasm"/>
    <property type="evidence" value="ECO:0007669"/>
    <property type="project" value="UniProtKB-SubCell"/>
</dbReference>
<feature type="binding site" evidence="9">
    <location>
        <position position="194"/>
    </location>
    <ligand>
        <name>[4Fe-4S] cluster</name>
        <dbReference type="ChEBI" id="CHEBI:49883"/>
        <label>1</label>
    </ligand>
</feature>
<dbReference type="AlphaFoldDB" id="A0A1I5G8A7"/>
<feature type="binding site" evidence="9">
    <location>
        <position position="60"/>
    </location>
    <ligand>
        <name>cob(II)alamin</name>
        <dbReference type="ChEBI" id="CHEBI:16304"/>
    </ligand>
</feature>
<dbReference type="GO" id="GO:0046872">
    <property type="term" value="F:metal ion binding"/>
    <property type="evidence" value="ECO:0007669"/>
    <property type="project" value="UniProtKB-KW"/>
</dbReference>
<keyword evidence="7 9" id="KW-0408">Iron</keyword>
<keyword evidence="4 9" id="KW-0479">Metal-binding</keyword>
<keyword evidence="5 9" id="KW-0671">Queuosine biosynthesis</keyword>
<accession>A0A1I5G8A7</accession>
<feature type="binding site" evidence="9">
    <location>
        <begin position="241"/>
        <end position="242"/>
    </location>
    <ligand>
        <name>cob(II)alamin</name>
        <dbReference type="ChEBI" id="CHEBI:16304"/>
    </ligand>
</feature>
<evidence type="ECO:0000313" key="11">
    <source>
        <dbReference type="EMBL" id="SFO31721.1"/>
    </source>
</evidence>
<comment type="pathway">
    <text evidence="9">tRNA modification; tRNA-queuosine biosynthesis.</text>
</comment>
<comment type="subcellular location">
    <subcellularLocation>
        <location evidence="9">Cytoplasm</location>
    </subcellularLocation>
</comment>
<dbReference type="Pfam" id="PF08331">
    <property type="entry name" value="QueG_DUF1730"/>
    <property type="match status" value="1"/>
</dbReference>
<keyword evidence="8 9" id="KW-0411">Iron-sulfur</keyword>
<dbReference type="GO" id="GO:0051539">
    <property type="term" value="F:4 iron, 4 sulfur cluster binding"/>
    <property type="evidence" value="ECO:0007669"/>
    <property type="project" value="UniProtKB-KW"/>
</dbReference>
<evidence type="ECO:0000256" key="9">
    <source>
        <dbReference type="HAMAP-Rule" id="MF_00916"/>
    </source>
</evidence>
<dbReference type="Pfam" id="PF13484">
    <property type="entry name" value="Fer4_16"/>
    <property type="match status" value="1"/>
</dbReference>